<dbReference type="Proteomes" id="UP001300348">
    <property type="component" value="Chromosome"/>
</dbReference>
<evidence type="ECO:0000313" key="3">
    <source>
        <dbReference type="EMBL" id="WNH03712.1"/>
    </source>
</evidence>
<dbReference type="EMBL" id="CP133647">
    <property type="protein sequence ID" value="WNH03207.1"/>
    <property type="molecule type" value="Genomic_DNA"/>
</dbReference>
<name>A0ABY9XEG6_9GAMM</name>
<protein>
    <submittedName>
        <fullName evidence="1">Uncharacterized protein</fullName>
    </submittedName>
</protein>
<proteinExistence type="predicted"/>
<dbReference type="GeneID" id="88856645"/>
<evidence type="ECO:0000313" key="1">
    <source>
        <dbReference type="EMBL" id="WNH00922.1"/>
    </source>
</evidence>
<sequence>MMDMQVEPYEFFGWRVAEAYVYHLVATWHRPIYRYETGDIEVSRHFLFGLLDGYLMDRKDTQWRARFYSMLLEPFDEKPAPNTVICGGKIPVLSKRGIRYMNALVHQYGDMLTDIGVQDEYGTLIPPESYSGVSLQ</sequence>
<reference evidence="1 4" key="1">
    <citation type="journal article" date="2023" name="Access Microbiol">
        <title>The genome of a steinernematid-associated Pseudomonas piscis bacterium encodes the biosynthesis of insect toxins.</title>
        <authorList>
            <person name="Awori R.M."/>
            <person name="Hendre P."/>
            <person name="Amugune N.O."/>
        </authorList>
    </citation>
    <scope>NUCLEOTIDE SEQUENCE [LARGE SCALE GENOMIC DNA]</scope>
    <source>
        <strain evidence="1 4">97</strain>
    </source>
</reference>
<evidence type="ECO:0000313" key="4">
    <source>
        <dbReference type="Proteomes" id="UP001300348"/>
    </source>
</evidence>
<dbReference type="RefSeq" id="WP_189761272.1">
    <property type="nucleotide sequence ID" value="NZ_CAWPOC010000107.1"/>
</dbReference>
<keyword evidence="4" id="KW-1185">Reference proteome</keyword>
<dbReference type="EMBL" id="CP133647">
    <property type="protein sequence ID" value="WNH03712.1"/>
    <property type="molecule type" value="Genomic_DNA"/>
</dbReference>
<organism evidence="1 4">
    <name type="scientific">Xenorhabdus griffiniae</name>
    <dbReference type="NCBI Taxonomy" id="351672"/>
    <lineage>
        <taxon>Bacteria</taxon>
        <taxon>Pseudomonadati</taxon>
        <taxon>Pseudomonadota</taxon>
        <taxon>Gammaproteobacteria</taxon>
        <taxon>Enterobacterales</taxon>
        <taxon>Morganellaceae</taxon>
        <taxon>Xenorhabdus</taxon>
    </lineage>
</organism>
<dbReference type="EMBL" id="CP133647">
    <property type="protein sequence ID" value="WNH00922.1"/>
    <property type="molecule type" value="Genomic_DNA"/>
</dbReference>
<gene>
    <name evidence="2" type="ORF">QL112_005770</name>
    <name evidence="3" type="ORF">QL112_008580</name>
    <name evidence="1" type="ORF">QL112_013770</name>
</gene>
<accession>A0ABY9XEG6</accession>
<evidence type="ECO:0000313" key="2">
    <source>
        <dbReference type="EMBL" id="WNH03207.1"/>
    </source>
</evidence>